<keyword evidence="2" id="KW-1185">Reference proteome</keyword>
<evidence type="ECO:0000313" key="1">
    <source>
        <dbReference type="EMBL" id="EJF36442.1"/>
    </source>
</evidence>
<dbReference type="EMBL" id="AKFS01000293">
    <property type="protein sequence ID" value="EJF36442.1"/>
    <property type="molecule type" value="Genomic_DNA"/>
</dbReference>
<gene>
    <name evidence="1" type="ORF">HMPREF1317_1597</name>
</gene>
<dbReference type="AlphaFoldDB" id="J0MWH8"/>
<organism evidence="1 2">
    <name type="scientific">Schaalia georgiae F0490</name>
    <dbReference type="NCBI Taxonomy" id="1125717"/>
    <lineage>
        <taxon>Bacteria</taxon>
        <taxon>Bacillati</taxon>
        <taxon>Actinomycetota</taxon>
        <taxon>Actinomycetes</taxon>
        <taxon>Actinomycetales</taxon>
        <taxon>Actinomycetaceae</taxon>
        <taxon>Schaalia</taxon>
    </lineage>
</organism>
<name>J0MWH8_9ACTO</name>
<sequence>MNADVEVAALAASRAPFLIGVRHHSPALAVAVPRLLDSFSPDVLAVELPAQARAWVDWLAHPETVAPVALAFSRGEGMSFYPFADFSPELAALRWARGAGAEVACVDLPVGAGPGDGGAE</sequence>
<dbReference type="RefSeq" id="WP_005872402.1">
    <property type="nucleotide sequence ID" value="NZ_AKFS01000293.1"/>
</dbReference>
<reference evidence="1 2" key="1">
    <citation type="submission" date="2012-05" db="EMBL/GenBank/DDBJ databases">
        <authorList>
            <person name="Harkins D.M."/>
            <person name="Madupu R."/>
            <person name="Durkin A.S."/>
            <person name="Torralba M."/>
            <person name="Methe B."/>
            <person name="Sutton G.G."/>
            <person name="Nelson K.E."/>
        </authorList>
    </citation>
    <scope>NUCLEOTIDE SEQUENCE [LARGE SCALE GENOMIC DNA]</scope>
    <source>
        <strain evidence="1 2">F0490</strain>
    </source>
</reference>
<comment type="caution">
    <text evidence="1">The sequence shown here is derived from an EMBL/GenBank/DDBJ whole genome shotgun (WGS) entry which is preliminary data.</text>
</comment>
<dbReference type="InterPro" id="IPR043737">
    <property type="entry name" value="DUF5682"/>
</dbReference>
<dbReference type="Pfam" id="PF18934">
    <property type="entry name" value="DUF5682"/>
    <property type="match status" value="1"/>
</dbReference>
<feature type="non-terminal residue" evidence="1">
    <location>
        <position position="120"/>
    </location>
</feature>
<evidence type="ECO:0000313" key="2">
    <source>
        <dbReference type="Proteomes" id="UP000004578"/>
    </source>
</evidence>
<protein>
    <submittedName>
        <fullName evidence="1">Uncharacterized protein</fullName>
    </submittedName>
</protein>
<proteinExistence type="predicted"/>
<accession>J0MWH8</accession>
<dbReference type="Proteomes" id="UP000004578">
    <property type="component" value="Unassembled WGS sequence"/>
</dbReference>